<dbReference type="InterPro" id="IPR023346">
    <property type="entry name" value="Lysozyme-like_dom_sf"/>
</dbReference>
<evidence type="ECO:0000313" key="2">
    <source>
        <dbReference type="EMBL" id="WAL61283.1"/>
    </source>
</evidence>
<keyword evidence="1" id="KW-0812">Transmembrane</keyword>
<dbReference type="AlphaFoldDB" id="A0A9E8ZHA5"/>
<dbReference type="KEGG" id="tsin:OXH18_04590"/>
<keyword evidence="1" id="KW-1133">Transmembrane helix</keyword>
<keyword evidence="2" id="KW-0378">Hydrolase</keyword>
<protein>
    <submittedName>
        <fullName evidence="2">Glycoside hydrolase family protein</fullName>
    </submittedName>
</protein>
<dbReference type="Proteomes" id="UP001163152">
    <property type="component" value="Chromosome"/>
</dbReference>
<accession>A0A9E8ZHA5</accession>
<dbReference type="Gene3D" id="1.10.530.10">
    <property type="match status" value="1"/>
</dbReference>
<proteinExistence type="predicted"/>
<evidence type="ECO:0000313" key="3">
    <source>
        <dbReference type="Proteomes" id="UP001163152"/>
    </source>
</evidence>
<keyword evidence="3" id="KW-1185">Reference proteome</keyword>
<feature type="transmembrane region" description="Helical" evidence="1">
    <location>
        <begin position="24"/>
        <end position="41"/>
    </location>
</feature>
<reference evidence="2" key="1">
    <citation type="submission" date="2022-12" db="EMBL/GenBank/DDBJ databases">
        <title>Polyphasic identification of a Novel Hot-Spring Cyanobacterium Ocullathermofonsia sinensis gen nov. sp. nov. and Genomic Insights on its Adaptations to the Thermal Habitat.</title>
        <authorList>
            <person name="Daroch M."/>
            <person name="Tang J."/>
            <person name="Jiang Y."/>
        </authorList>
    </citation>
    <scope>NUCLEOTIDE SEQUENCE</scope>
    <source>
        <strain evidence="2">PKUAC-SCTA174</strain>
    </source>
</reference>
<sequence length="233" mass="27104">MTPNINESRTTDRTERMTRNSSQFWWSITIAVLVWATISWFQEGRFRFKPFVDPVWNQTPAPLVMKGGDPYIRALMRTISASESNSTRPYSLLYGGEHIYDLSRHPDKCVTIVAGPNRGDCTTAAGRYQMLTTTWMRQAQLYHPNSPMFFFWQDYSFEPQYQDEVVYRWLSDPSAWGADLSQLLQAGRLDEVLYILSPTWTSLGYGIETNDMTSYLPEIYEEMLQEELRSANQ</sequence>
<dbReference type="EMBL" id="CP113797">
    <property type="protein sequence ID" value="WAL61283.1"/>
    <property type="molecule type" value="Genomic_DNA"/>
</dbReference>
<keyword evidence="1" id="KW-0472">Membrane</keyword>
<dbReference type="GO" id="GO:0016787">
    <property type="term" value="F:hydrolase activity"/>
    <property type="evidence" value="ECO:0007669"/>
    <property type="project" value="UniProtKB-KW"/>
</dbReference>
<organism evidence="2 3">
    <name type="scientific">Thermocoleostomius sinensis A174</name>
    <dbReference type="NCBI Taxonomy" id="2016057"/>
    <lineage>
        <taxon>Bacteria</taxon>
        <taxon>Bacillati</taxon>
        <taxon>Cyanobacteriota</taxon>
        <taxon>Cyanophyceae</taxon>
        <taxon>Oculatellales</taxon>
        <taxon>Oculatellaceae</taxon>
        <taxon>Thermocoleostomius</taxon>
    </lineage>
</organism>
<dbReference type="SUPFAM" id="SSF53955">
    <property type="entry name" value="Lysozyme-like"/>
    <property type="match status" value="1"/>
</dbReference>
<name>A0A9E8ZHA5_9CYAN</name>
<gene>
    <name evidence="2" type="ORF">OXH18_04590</name>
</gene>
<evidence type="ECO:0000256" key="1">
    <source>
        <dbReference type="SAM" id="Phobius"/>
    </source>
</evidence>